<dbReference type="RefSeq" id="WP_098859106.1">
    <property type="nucleotide sequence ID" value="NZ_NUMG01000042.1"/>
</dbReference>
<evidence type="ECO:0000313" key="2">
    <source>
        <dbReference type="Proteomes" id="UP000225766"/>
    </source>
</evidence>
<sequence>MISYTEQIMYNLYKDNVYGDWGENMKVTREMLHQMLDQVEEKQLPKVYDLFQSMLEGDDFISDVEKAEVKEAKKRINKGEFVTFDELLKDNAEN</sequence>
<evidence type="ECO:0000313" key="1">
    <source>
        <dbReference type="EMBL" id="PGT97352.1"/>
    </source>
</evidence>
<accession>A0A2C1LFW6</accession>
<comment type="caution">
    <text evidence="1">The sequence shown here is derived from an EMBL/GenBank/DDBJ whole genome shotgun (WGS) entry which is preliminary data.</text>
</comment>
<dbReference type="AlphaFoldDB" id="A0A2C1LFW6"/>
<gene>
    <name evidence="1" type="ORF">COD19_25460</name>
</gene>
<name>A0A2C1LFW6_BACCE</name>
<protein>
    <submittedName>
        <fullName evidence="1">Uncharacterized protein</fullName>
    </submittedName>
</protein>
<dbReference type="EMBL" id="NUMG01000042">
    <property type="protein sequence ID" value="PGT97352.1"/>
    <property type="molecule type" value="Genomic_DNA"/>
</dbReference>
<proteinExistence type="predicted"/>
<organism evidence="1 2">
    <name type="scientific">Bacillus cereus</name>
    <dbReference type="NCBI Taxonomy" id="1396"/>
    <lineage>
        <taxon>Bacteria</taxon>
        <taxon>Bacillati</taxon>
        <taxon>Bacillota</taxon>
        <taxon>Bacilli</taxon>
        <taxon>Bacillales</taxon>
        <taxon>Bacillaceae</taxon>
        <taxon>Bacillus</taxon>
        <taxon>Bacillus cereus group</taxon>
    </lineage>
</organism>
<reference evidence="1 2" key="1">
    <citation type="submission" date="2017-09" db="EMBL/GenBank/DDBJ databases">
        <title>Large-scale bioinformatics analysis of Bacillus genomes uncovers conserved roles of natural products in bacterial physiology.</title>
        <authorList>
            <consortium name="Agbiome Team Llc"/>
            <person name="Bleich R.M."/>
            <person name="Grubbs K.J."/>
            <person name="Santa Maria K.C."/>
            <person name="Allen S.E."/>
            <person name="Farag S."/>
            <person name="Shank E.A."/>
            <person name="Bowers A."/>
        </authorList>
    </citation>
    <scope>NUCLEOTIDE SEQUENCE [LARGE SCALE GENOMIC DNA]</scope>
    <source>
        <strain evidence="1 2">AFS040105</strain>
    </source>
</reference>
<dbReference type="Proteomes" id="UP000225766">
    <property type="component" value="Unassembled WGS sequence"/>
</dbReference>